<dbReference type="EMBL" id="JAIWYP010000010">
    <property type="protein sequence ID" value="KAH3754587.1"/>
    <property type="molecule type" value="Genomic_DNA"/>
</dbReference>
<dbReference type="SUPFAM" id="SSF49785">
    <property type="entry name" value="Galactose-binding domain-like"/>
    <property type="match status" value="2"/>
</dbReference>
<comment type="caution">
    <text evidence="4">The sequence shown here is derived from an EMBL/GenBank/DDBJ whole genome shotgun (WGS) entry which is preliminary data.</text>
</comment>
<sequence>MADCKFQLRLTIVGLLLVALGTLEYTLAATASNVALGKPANQTDTANGADPSRAVDGNSSTCWATASTAVEWTLDLNNYYNIEEVSIQGPGSQWVTSVGAHSTANTTSNPPENIIGDYNRKWWYGALIEVAFAEKVRLSGVDIYEAIGWDAAGVGEIKCYVEDGWETVWNTTSKRIDSGVVTFSPNLTKPCSSSRLKLTVAPGYPHTYIDAVRIHGIPIGEAKLEMGLTHGKNEAENIMNLSTNSTATWSPDNKGPYRYLRIQANPKNETLSLCEVQVQGQLQQRTPYFQVATGIAMPNPPISTVFDVMSKTECAFVCLRKTKPECVTAQFDQATSRCALYNGFEHNHDPSNGKITIVFKFAAHFFAN</sequence>
<feature type="region of interest" description="Disordered" evidence="1">
    <location>
        <begin position="38"/>
        <end position="57"/>
    </location>
</feature>
<evidence type="ECO:0000256" key="1">
    <source>
        <dbReference type="SAM" id="MobiDB-lite"/>
    </source>
</evidence>
<feature type="chain" id="PRO_5039390851" description="Apple domain-containing protein" evidence="2">
    <location>
        <begin position="29"/>
        <end position="368"/>
    </location>
</feature>
<name>A0A9D4IC22_DREPO</name>
<organism evidence="4 5">
    <name type="scientific">Dreissena polymorpha</name>
    <name type="common">Zebra mussel</name>
    <name type="synonym">Mytilus polymorpha</name>
    <dbReference type="NCBI Taxonomy" id="45954"/>
    <lineage>
        <taxon>Eukaryota</taxon>
        <taxon>Metazoa</taxon>
        <taxon>Spiralia</taxon>
        <taxon>Lophotrochozoa</taxon>
        <taxon>Mollusca</taxon>
        <taxon>Bivalvia</taxon>
        <taxon>Autobranchia</taxon>
        <taxon>Heteroconchia</taxon>
        <taxon>Euheterodonta</taxon>
        <taxon>Imparidentia</taxon>
        <taxon>Neoheterodontei</taxon>
        <taxon>Myida</taxon>
        <taxon>Dreissenoidea</taxon>
        <taxon>Dreissenidae</taxon>
        <taxon>Dreissena</taxon>
    </lineage>
</organism>
<dbReference type="SUPFAM" id="SSF57414">
    <property type="entry name" value="Hairpin loop containing domain-like"/>
    <property type="match status" value="1"/>
</dbReference>
<dbReference type="InterPro" id="IPR003609">
    <property type="entry name" value="Pan_app"/>
</dbReference>
<dbReference type="InterPro" id="IPR051941">
    <property type="entry name" value="BG_Antigen-Binding_Lectin"/>
</dbReference>
<keyword evidence="5" id="KW-1185">Reference proteome</keyword>
<dbReference type="InterPro" id="IPR008979">
    <property type="entry name" value="Galactose-bd-like_sf"/>
</dbReference>
<dbReference type="AlphaFoldDB" id="A0A9D4IC22"/>
<evidence type="ECO:0000313" key="4">
    <source>
        <dbReference type="EMBL" id="KAH3754587.1"/>
    </source>
</evidence>
<protein>
    <recommendedName>
        <fullName evidence="3">Apple domain-containing protein</fullName>
    </recommendedName>
</protein>
<reference evidence="4" key="2">
    <citation type="submission" date="2020-11" db="EMBL/GenBank/DDBJ databases">
        <authorList>
            <person name="McCartney M.A."/>
            <person name="Auch B."/>
            <person name="Kono T."/>
            <person name="Mallez S."/>
            <person name="Becker A."/>
            <person name="Gohl D.M."/>
            <person name="Silverstein K.A.T."/>
            <person name="Koren S."/>
            <person name="Bechman K.B."/>
            <person name="Herman A."/>
            <person name="Abrahante J.E."/>
            <person name="Garbe J."/>
        </authorList>
    </citation>
    <scope>NUCLEOTIDE SEQUENCE</scope>
    <source>
        <strain evidence="4">Duluth1</strain>
        <tissue evidence="4">Whole animal</tissue>
    </source>
</reference>
<feature type="signal peptide" evidence="2">
    <location>
        <begin position="1"/>
        <end position="28"/>
    </location>
</feature>
<dbReference type="PANTHER" id="PTHR45713">
    <property type="entry name" value="FTP DOMAIN-CONTAINING PROTEIN"/>
    <property type="match status" value="1"/>
</dbReference>
<keyword evidence="2" id="KW-0732">Signal</keyword>
<dbReference type="Gene3D" id="2.60.120.260">
    <property type="entry name" value="Galactose-binding domain-like"/>
    <property type="match status" value="1"/>
</dbReference>
<evidence type="ECO:0000259" key="3">
    <source>
        <dbReference type="PROSITE" id="PS50948"/>
    </source>
</evidence>
<reference evidence="4" key="1">
    <citation type="journal article" date="2019" name="bioRxiv">
        <title>The Genome of the Zebra Mussel, Dreissena polymorpha: A Resource for Invasive Species Research.</title>
        <authorList>
            <person name="McCartney M.A."/>
            <person name="Auch B."/>
            <person name="Kono T."/>
            <person name="Mallez S."/>
            <person name="Zhang Y."/>
            <person name="Obille A."/>
            <person name="Becker A."/>
            <person name="Abrahante J.E."/>
            <person name="Garbe J."/>
            <person name="Badalamenti J.P."/>
            <person name="Herman A."/>
            <person name="Mangelson H."/>
            <person name="Liachko I."/>
            <person name="Sullivan S."/>
            <person name="Sone E.D."/>
            <person name="Koren S."/>
            <person name="Silverstein K.A.T."/>
            <person name="Beckman K.B."/>
            <person name="Gohl D.M."/>
        </authorList>
    </citation>
    <scope>NUCLEOTIDE SEQUENCE</scope>
    <source>
        <strain evidence="4">Duluth1</strain>
        <tissue evidence="4">Whole animal</tissue>
    </source>
</reference>
<gene>
    <name evidence="4" type="ORF">DPMN_189265</name>
</gene>
<dbReference type="Proteomes" id="UP000828390">
    <property type="component" value="Unassembled WGS sequence"/>
</dbReference>
<accession>A0A9D4IC22</accession>
<evidence type="ECO:0000313" key="5">
    <source>
        <dbReference type="Proteomes" id="UP000828390"/>
    </source>
</evidence>
<dbReference type="PROSITE" id="PS50948">
    <property type="entry name" value="PAN"/>
    <property type="match status" value="1"/>
</dbReference>
<dbReference type="Pfam" id="PF00754">
    <property type="entry name" value="F5_F8_type_C"/>
    <property type="match status" value="1"/>
</dbReference>
<proteinExistence type="predicted"/>
<dbReference type="PANTHER" id="PTHR45713:SF6">
    <property type="entry name" value="F5_8 TYPE C DOMAIN-CONTAINING PROTEIN"/>
    <property type="match status" value="1"/>
</dbReference>
<feature type="domain" description="Apple" evidence="3">
    <location>
        <begin position="274"/>
        <end position="368"/>
    </location>
</feature>
<evidence type="ECO:0000256" key="2">
    <source>
        <dbReference type="SAM" id="SignalP"/>
    </source>
</evidence>
<dbReference type="InterPro" id="IPR000421">
    <property type="entry name" value="FA58C"/>
</dbReference>